<evidence type="ECO:0000256" key="3">
    <source>
        <dbReference type="ARBA" id="ARBA00022448"/>
    </source>
</evidence>
<evidence type="ECO:0000256" key="16">
    <source>
        <dbReference type="ARBA" id="ARBA00041297"/>
    </source>
</evidence>
<keyword evidence="8" id="KW-0276">Fatty acid metabolism</keyword>
<dbReference type="InterPro" id="IPR042099">
    <property type="entry name" value="ANL_N_sf"/>
</dbReference>
<dbReference type="Pfam" id="PF00501">
    <property type="entry name" value="AMP-binding"/>
    <property type="match status" value="1"/>
</dbReference>
<dbReference type="GO" id="GO:0005324">
    <property type="term" value="F:long-chain fatty acid transmembrane transporter activity"/>
    <property type="evidence" value="ECO:0007669"/>
    <property type="project" value="TreeGrafter"/>
</dbReference>
<dbReference type="GO" id="GO:0004467">
    <property type="term" value="F:long-chain fatty acid-CoA ligase activity"/>
    <property type="evidence" value="ECO:0007669"/>
    <property type="project" value="UniProtKB-EC"/>
</dbReference>
<proteinExistence type="inferred from homology"/>
<dbReference type="RefSeq" id="XP_018495819.1">
    <property type="nucleotide sequence ID" value="XM_018640303.1"/>
</dbReference>
<name>A0AAJ7L6Z2_9ACAR</name>
<dbReference type="Gene3D" id="3.30.300.30">
    <property type="match status" value="1"/>
</dbReference>
<evidence type="ECO:0000256" key="18">
    <source>
        <dbReference type="ARBA" id="ARBA00048666"/>
    </source>
</evidence>
<reference evidence="26" key="1">
    <citation type="submission" date="2025-08" db="UniProtKB">
        <authorList>
            <consortium name="RefSeq"/>
        </authorList>
    </citation>
    <scope>IDENTIFICATION</scope>
</reference>
<evidence type="ECO:0000259" key="24">
    <source>
        <dbReference type="Pfam" id="PF13193"/>
    </source>
</evidence>
<dbReference type="FunFam" id="3.40.50.12780:FF:000019">
    <property type="entry name" value="Long-chain fatty acid transporter"/>
    <property type="match status" value="1"/>
</dbReference>
<evidence type="ECO:0000256" key="8">
    <source>
        <dbReference type="ARBA" id="ARBA00022832"/>
    </source>
</evidence>
<keyword evidence="8" id="KW-0443">Lipid metabolism</keyword>
<evidence type="ECO:0000256" key="20">
    <source>
        <dbReference type="ARBA" id="ARBA00068795"/>
    </source>
</evidence>
<dbReference type="PROSITE" id="PS00455">
    <property type="entry name" value="AMP_BINDING"/>
    <property type="match status" value="1"/>
</dbReference>
<comment type="function">
    <text evidence="19">Acyl-CoA synthetase required for both the import of long chain fatty acids (LCFAs) (C14-C18) and the activation very long chain fatty acids (VLCFAs) (C20-C26) by esterification of the fatty acids into metabolically active CoA-thioesters for subsequent degradation or incorporation into phospholipids. The transport and fatty acyl-CoA synthetase activities are genetically separable and are thus independent activities. Esterifies VLCFAs in the peroxisome matrix. The VLCFAs are actively transported into peroxisomes by a PXA1-PXA2 heterodimeric transporter in the peroxisomal membrane.</text>
</comment>
<dbReference type="InterPro" id="IPR045851">
    <property type="entry name" value="AMP-bd_C_sf"/>
</dbReference>
<dbReference type="Pfam" id="PF13193">
    <property type="entry name" value="AMP-binding_C"/>
    <property type="match status" value="1"/>
</dbReference>
<comment type="catalytic activity">
    <reaction evidence="15">
        <text>a very long-chain fatty acid + ATP + CoA = a very long-chain fatty acyl-CoA + AMP + diphosphate</text>
        <dbReference type="Rhea" id="RHEA:54536"/>
        <dbReference type="ChEBI" id="CHEBI:30616"/>
        <dbReference type="ChEBI" id="CHEBI:33019"/>
        <dbReference type="ChEBI" id="CHEBI:57287"/>
        <dbReference type="ChEBI" id="CHEBI:58950"/>
        <dbReference type="ChEBI" id="CHEBI:138261"/>
        <dbReference type="ChEBI" id="CHEBI:456215"/>
    </reaction>
    <physiologicalReaction direction="left-to-right" evidence="15">
        <dbReference type="Rhea" id="RHEA:54537"/>
    </physiologicalReaction>
</comment>
<dbReference type="FunFam" id="3.30.300.30:FF:000002">
    <property type="entry name" value="Long-chain fatty acid transport protein 1"/>
    <property type="match status" value="1"/>
</dbReference>
<keyword evidence="12 22" id="KW-0472">Membrane</keyword>
<feature type="domain" description="AMP-dependent synthetase/ligase" evidence="23">
    <location>
        <begin position="81"/>
        <end position="450"/>
    </location>
</feature>
<protein>
    <recommendedName>
        <fullName evidence="20">Very long-chain fatty acid transport protein</fullName>
        <ecNumber evidence="14">6.2.1.3</ecNumber>
    </recommendedName>
    <alternativeName>
        <fullName evidence="16">Long-chain-fatty-acid--CoA ligase</fullName>
    </alternativeName>
    <alternativeName>
        <fullName evidence="21">Very-long-chain acyl-CoA synthetase</fullName>
    </alternativeName>
</protein>
<dbReference type="GO" id="GO:0005789">
    <property type="term" value="C:endoplasmic reticulum membrane"/>
    <property type="evidence" value="ECO:0007669"/>
    <property type="project" value="TreeGrafter"/>
</dbReference>
<dbReference type="EC" id="6.2.1.3" evidence="14"/>
<keyword evidence="13" id="KW-0576">Peroxisome</keyword>
<evidence type="ECO:0000256" key="9">
    <source>
        <dbReference type="ARBA" id="ARBA00022840"/>
    </source>
</evidence>
<evidence type="ECO:0000256" key="19">
    <source>
        <dbReference type="ARBA" id="ARBA00060276"/>
    </source>
</evidence>
<keyword evidence="3" id="KW-0813">Transport</keyword>
<keyword evidence="5" id="KW-0436">Ligase</keyword>
<keyword evidence="11" id="KW-0445">Lipid transport</keyword>
<feature type="domain" description="AMP-binding enzyme C-terminal" evidence="24">
    <location>
        <begin position="528"/>
        <end position="607"/>
    </location>
</feature>
<evidence type="ECO:0000256" key="14">
    <source>
        <dbReference type="ARBA" id="ARBA00026121"/>
    </source>
</evidence>
<evidence type="ECO:0000256" key="21">
    <source>
        <dbReference type="ARBA" id="ARBA00078285"/>
    </source>
</evidence>
<evidence type="ECO:0000256" key="12">
    <source>
        <dbReference type="ARBA" id="ARBA00023136"/>
    </source>
</evidence>
<evidence type="ECO:0000256" key="2">
    <source>
        <dbReference type="ARBA" id="ARBA00006432"/>
    </source>
</evidence>
<dbReference type="SUPFAM" id="SSF56801">
    <property type="entry name" value="Acetyl-CoA synthetase-like"/>
    <property type="match status" value="1"/>
</dbReference>
<keyword evidence="4" id="KW-1003">Cell membrane</keyword>
<evidence type="ECO:0000313" key="26">
    <source>
        <dbReference type="RefSeq" id="XP_018495819.1"/>
    </source>
</evidence>
<dbReference type="AlphaFoldDB" id="A0AAJ7L6Z2"/>
<dbReference type="GO" id="GO:0005524">
    <property type="term" value="F:ATP binding"/>
    <property type="evidence" value="ECO:0007669"/>
    <property type="project" value="UniProtKB-KW"/>
</dbReference>
<dbReference type="GO" id="GO:0044539">
    <property type="term" value="P:long-chain fatty acid import into cell"/>
    <property type="evidence" value="ECO:0007669"/>
    <property type="project" value="TreeGrafter"/>
</dbReference>
<evidence type="ECO:0000259" key="23">
    <source>
        <dbReference type="Pfam" id="PF00501"/>
    </source>
</evidence>
<evidence type="ECO:0000256" key="10">
    <source>
        <dbReference type="ARBA" id="ARBA00022989"/>
    </source>
</evidence>
<keyword evidence="10 22" id="KW-1133">Transmembrane helix</keyword>
<dbReference type="Gene3D" id="3.40.50.12780">
    <property type="entry name" value="N-terminal domain of ligase-like"/>
    <property type="match status" value="1"/>
</dbReference>
<dbReference type="GO" id="GO:0005778">
    <property type="term" value="C:peroxisomal membrane"/>
    <property type="evidence" value="ECO:0007669"/>
    <property type="project" value="UniProtKB-SubCell"/>
</dbReference>
<evidence type="ECO:0000256" key="5">
    <source>
        <dbReference type="ARBA" id="ARBA00022598"/>
    </source>
</evidence>
<evidence type="ECO:0000256" key="4">
    <source>
        <dbReference type="ARBA" id="ARBA00022475"/>
    </source>
</evidence>
<dbReference type="InterPro" id="IPR020845">
    <property type="entry name" value="AMP-binding_CS"/>
</dbReference>
<keyword evidence="9" id="KW-0067">ATP-binding</keyword>
<dbReference type="PANTHER" id="PTHR43107:SF15">
    <property type="entry name" value="FATTY ACID TRANSPORT PROTEIN 3, ISOFORM A"/>
    <property type="match status" value="1"/>
</dbReference>
<evidence type="ECO:0000256" key="7">
    <source>
        <dbReference type="ARBA" id="ARBA00022741"/>
    </source>
</evidence>
<evidence type="ECO:0000256" key="13">
    <source>
        <dbReference type="ARBA" id="ARBA00023140"/>
    </source>
</evidence>
<evidence type="ECO:0000256" key="17">
    <source>
        <dbReference type="ARBA" id="ARBA00046271"/>
    </source>
</evidence>
<dbReference type="Proteomes" id="UP000694867">
    <property type="component" value="Unplaced"/>
</dbReference>
<feature type="transmembrane region" description="Helical" evidence="22">
    <location>
        <begin position="12"/>
        <end position="38"/>
    </location>
</feature>
<comment type="catalytic activity">
    <reaction evidence="18">
        <text>tetracosanoate + ATP + CoA = tetracosanoyl-CoA + AMP + diphosphate</text>
        <dbReference type="Rhea" id="RHEA:33639"/>
        <dbReference type="ChEBI" id="CHEBI:30616"/>
        <dbReference type="ChEBI" id="CHEBI:31014"/>
        <dbReference type="ChEBI" id="CHEBI:33019"/>
        <dbReference type="ChEBI" id="CHEBI:57287"/>
        <dbReference type="ChEBI" id="CHEBI:65052"/>
        <dbReference type="ChEBI" id="CHEBI:456215"/>
    </reaction>
    <physiologicalReaction direction="left-to-right" evidence="18">
        <dbReference type="Rhea" id="RHEA:33640"/>
    </physiologicalReaction>
</comment>
<evidence type="ECO:0000256" key="15">
    <source>
        <dbReference type="ARBA" id="ARBA00036527"/>
    </source>
</evidence>
<comment type="similarity">
    <text evidence="2">Belongs to the ATP-dependent AMP-binding enzyme family.</text>
</comment>
<organism evidence="25 26">
    <name type="scientific">Galendromus occidentalis</name>
    <name type="common">western predatory mite</name>
    <dbReference type="NCBI Taxonomy" id="34638"/>
    <lineage>
        <taxon>Eukaryota</taxon>
        <taxon>Metazoa</taxon>
        <taxon>Ecdysozoa</taxon>
        <taxon>Arthropoda</taxon>
        <taxon>Chelicerata</taxon>
        <taxon>Arachnida</taxon>
        <taxon>Acari</taxon>
        <taxon>Parasitiformes</taxon>
        <taxon>Mesostigmata</taxon>
        <taxon>Gamasina</taxon>
        <taxon>Phytoseioidea</taxon>
        <taxon>Phytoseiidae</taxon>
        <taxon>Typhlodrominae</taxon>
        <taxon>Galendromus</taxon>
    </lineage>
</organism>
<gene>
    <name evidence="26" type="primary">LOC100909087</name>
</gene>
<dbReference type="PANTHER" id="PTHR43107">
    <property type="entry name" value="LONG-CHAIN FATTY ACID TRANSPORT PROTEIN"/>
    <property type="match status" value="1"/>
</dbReference>
<comment type="subcellular location">
    <subcellularLocation>
        <location evidence="1">Cell membrane</location>
        <topology evidence="1">Multi-pass membrane protein</topology>
    </subcellularLocation>
    <subcellularLocation>
        <location evidence="17">Peroxisome membrane</location>
    </subcellularLocation>
</comment>
<sequence length="655" mass="73583">MALFDLVYRIPVFVAIAVICVLVCPTSFLLIALGGCLYRWKTAWLFIRTLPRDAAAFKRFLQLIIFVRLTQIRDKTPARFFAEIAKKQPKRPMLRFGERTWTFGEADQFTNRVANFFTSRDLKAGDDVALVMENRPEMVLMFLGLAKIGVATALVNTNLRKTPLLHSISSVKTKAVIYTPTTSDSLLEVKDELKSLANSGVQMLCYGSHEDMADLNATCIEDLIPEASPEEPAYRGKVTDRLVYVFTSGTTGLPKAAIVKNYRFILCGAVVKYLAGVTPDDVLYAYLPLYHASGGLMAMAPVVLFGSTSVIASKFSASKFWSECKRYQCTVTQYIGEICRYLHLQPPRPEDTDHSIRMMFGNGMRPSLWPKFIKRFNIDDIKEFYGSTEGNANTMNLDKTVGNMGFIPTICRLSTTVAALVWNRFLIKVDPETGKPLRGPDGLCILCGPNEPGEWVATINMKRPELAFDGYTDRGSSSKKTYSDVVRKGDLFFGTGDILEYDELGYLSFKDRTGDTYRWKGENVSTTEVENVINKYSIMNDCVVYGVSVPGAEGKAGMVALLDPDLEYSKGENLAHLLEKMRSELPAYAIPIMVRLTRELEATSTYKLPKTRLVKEGFDLTQVKDLLYVLDISKKQYVPFNEDILEQMHKGVWRL</sequence>
<dbReference type="GeneID" id="100909087"/>
<evidence type="ECO:0000256" key="22">
    <source>
        <dbReference type="SAM" id="Phobius"/>
    </source>
</evidence>
<dbReference type="KEGG" id="goe:100909087"/>
<dbReference type="InterPro" id="IPR025110">
    <property type="entry name" value="AMP-bd_C"/>
</dbReference>
<evidence type="ECO:0000313" key="25">
    <source>
        <dbReference type="Proteomes" id="UP000694867"/>
    </source>
</evidence>
<evidence type="ECO:0000256" key="1">
    <source>
        <dbReference type="ARBA" id="ARBA00004651"/>
    </source>
</evidence>
<accession>A0AAJ7L6Z2</accession>
<dbReference type="GO" id="GO:0005886">
    <property type="term" value="C:plasma membrane"/>
    <property type="evidence" value="ECO:0007669"/>
    <property type="project" value="UniProtKB-SubCell"/>
</dbReference>
<keyword evidence="6 22" id="KW-0812">Transmembrane</keyword>
<evidence type="ECO:0000256" key="6">
    <source>
        <dbReference type="ARBA" id="ARBA00022692"/>
    </source>
</evidence>
<keyword evidence="25" id="KW-1185">Reference proteome</keyword>
<keyword evidence="7" id="KW-0547">Nucleotide-binding</keyword>
<evidence type="ECO:0000256" key="11">
    <source>
        <dbReference type="ARBA" id="ARBA00023055"/>
    </source>
</evidence>
<dbReference type="InterPro" id="IPR000873">
    <property type="entry name" value="AMP-dep_synth/lig_dom"/>
</dbReference>